<dbReference type="GO" id="GO:0000159">
    <property type="term" value="C:protein phosphatase type 2A complex"/>
    <property type="evidence" value="ECO:0007669"/>
    <property type="project" value="InterPro"/>
</dbReference>
<dbReference type="InterPro" id="IPR011989">
    <property type="entry name" value="ARM-like"/>
</dbReference>
<dbReference type="Pfam" id="PF01603">
    <property type="entry name" value="B56"/>
    <property type="match status" value="1"/>
</dbReference>
<gene>
    <name evidence="2" type="primary">OSJNBa0025B05.2</name>
</gene>
<protein>
    <submittedName>
        <fullName evidence="2">Uncharacterized protein</fullName>
    </submittedName>
</protein>
<dbReference type="InterPro" id="IPR002554">
    <property type="entry name" value="PP2A_B56"/>
</dbReference>
<dbReference type="Gene3D" id="1.25.10.10">
    <property type="entry name" value="Leucine-rich Repeat Variant"/>
    <property type="match status" value="1"/>
</dbReference>
<evidence type="ECO:0000313" key="3">
    <source>
        <dbReference type="Proteomes" id="UP000000763"/>
    </source>
</evidence>
<dbReference type="GO" id="GO:0019888">
    <property type="term" value="F:protein phosphatase regulator activity"/>
    <property type="evidence" value="ECO:0007669"/>
    <property type="project" value="InterPro"/>
</dbReference>
<dbReference type="PANTHER" id="PTHR10257:SF28">
    <property type="entry name" value="SERINE_THREONINE PROTEIN PHOSPHATASE 2A REGULATORY SUBUNIT"/>
    <property type="match status" value="1"/>
</dbReference>
<feature type="compositionally biased region" description="Basic residues" evidence="1">
    <location>
        <begin position="54"/>
        <end position="64"/>
    </location>
</feature>
<dbReference type="AlphaFoldDB" id="Q8LMY4"/>
<organism evidence="2 3">
    <name type="scientific">Oryza sativa subsp. japonica</name>
    <name type="common">Rice</name>
    <dbReference type="NCBI Taxonomy" id="39947"/>
    <lineage>
        <taxon>Eukaryota</taxon>
        <taxon>Viridiplantae</taxon>
        <taxon>Streptophyta</taxon>
        <taxon>Embryophyta</taxon>
        <taxon>Tracheophyta</taxon>
        <taxon>Spermatophyta</taxon>
        <taxon>Magnoliopsida</taxon>
        <taxon>Liliopsida</taxon>
        <taxon>Poales</taxon>
        <taxon>Poaceae</taxon>
        <taxon>BOP clade</taxon>
        <taxon>Oryzoideae</taxon>
        <taxon>Oryzeae</taxon>
        <taxon>Oryzinae</taxon>
        <taxon>Oryza</taxon>
        <taxon>Oryza sativa</taxon>
    </lineage>
</organism>
<evidence type="ECO:0000313" key="2">
    <source>
        <dbReference type="EMBL" id="AAM93739.1"/>
    </source>
</evidence>
<proteinExistence type="predicted"/>
<dbReference type="PANTHER" id="PTHR10257">
    <property type="entry name" value="SERINE/THREONINE PROTEIN PHOSPHATASE 2A PP2A REGULATORY SUBUNIT B"/>
    <property type="match status" value="1"/>
</dbReference>
<feature type="region of interest" description="Disordered" evidence="1">
    <location>
        <begin position="203"/>
        <end position="231"/>
    </location>
</feature>
<sequence>MTWLVTTGRRDAIRGRVVLHRWMRMDGAGPPGDGGAGQDGRRQLVPASGQCRRPPTRRRPRRRPTCSTTRTLRNHVDRSFLAGLVALFAFEDSRERDRLKYVYHQLYSKLTVERAFMQRIMAAALLRFVYDTSPEEAERHCGVGELLEICGSIINGFAVPLKEEHRAFMARVLLPLHRTRWVHTYHRQLSYCGSIRRSRHLPPPLAGDQMPEGGAAHRRARGDRRDPLSAPGLPAASAAAAHRFVCFFIHFHNRFHFSQKKIDFIYICTFN</sequence>
<reference evidence="3" key="2">
    <citation type="journal article" date="2008" name="Nucleic Acids Res.">
        <title>The rice annotation project database (RAP-DB): 2008 update.</title>
        <authorList>
            <consortium name="The rice annotation project (RAP)"/>
        </authorList>
    </citation>
    <scope>GENOME REANNOTATION</scope>
    <source>
        <strain evidence="3">cv. Nipponbare</strain>
    </source>
</reference>
<feature type="region of interest" description="Disordered" evidence="1">
    <location>
        <begin position="24"/>
        <end position="67"/>
    </location>
</feature>
<dbReference type="EMBL" id="AC096782">
    <property type="protein sequence ID" value="AAM93739.1"/>
    <property type="molecule type" value="Genomic_DNA"/>
</dbReference>
<accession>Q8LMY4</accession>
<reference evidence="3" key="1">
    <citation type="journal article" date="2005" name="Nature">
        <title>The map-based sequence of the rice genome.</title>
        <authorList>
            <consortium name="International rice genome sequencing project (IRGSP)"/>
            <person name="Matsumoto T."/>
            <person name="Wu J."/>
            <person name="Kanamori H."/>
            <person name="Katayose Y."/>
            <person name="Fujisawa M."/>
            <person name="Namiki N."/>
            <person name="Mizuno H."/>
            <person name="Yamamoto K."/>
            <person name="Antonio B.A."/>
            <person name="Baba T."/>
            <person name="Sakata K."/>
            <person name="Nagamura Y."/>
            <person name="Aoki H."/>
            <person name="Arikawa K."/>
            <person name="Arita K."/>
            <person name="Bito T."/>
            <person name="Chiden Y."/>
            <person name="Fujitsuka N."/>
            <person name="Fukunaka R."/>
            <person name="Hamada M."/>
            <person name="Harada C."/>
            <person name="Hayashi A."/>
            <person name="Hijishita S."/>
            <person name="Honda M."/>
            <person name="Hosokawa S."/>
            <person name="Ichikawa Y."/>
            <person name="Idonuma A."/>
            <person name="Iijima M."/>
            <person name="Ikeda M."/>
            <person name="Ikeno M."/>
            <person name="Ito K."/>
            <person name="Ito S."/>
            <person name="Ito T."/>
            <person name="Ito Y."/>
            <person name="Ito Y."/>
            <person name="Iwabuchi A."/>
            <person name="Kamiya K."/>
            <person name="Karasawa W."/>
            <person name="Kurita K."/>
            <person name="Katagiri S."/>
            <person name="Kikuta A."/>
            <person name="Kobayashi H."/>
            <person name="Kobayashi N."/>
            <person name="Machita K."/>
            <person name="Maehara T."/>
            <person name="Masukawa M."/>
            <person name="Mizubayashi T."/>
            <person name="Mukai Y."/>
            <person name="Nagasaki H."/>
            <person name="Nagata Y."/>
            <person name="Naito S."/>
            <person name="Nakashima M."/>
            <person name="Nakama Y."/>
            <person name="Nakamichi Y."/>
            <person name="Nakamura M."/>
            <person name="Meguro A."/>
            <person name="Negishi M."/>
            <person name="Ohta I."/>
            <person name="Ohta T."/>
            <person name="Okamoto M."/>
            <person name="Ono N."/>
            <person name="Saji S."/>
            <person name="Sakaguchi M."/>
            <person name="Sakai K."/>
            <person name="Shibata M."/>
            <person name="Shimokawa T."/>
            <person name="Song J."/>
            <person name="Takazaki Y."/>
            <person name="Terasawa K."/>
            <person name="Tsugane M."/>
            <person name="Tsuji K."/>
            <person name="Ueda S."/>
            <person name="Waki K."/>
            <person name="Yamagata H."/>
            <person name="Yamamoto M."/>
            <person name="Yamamoto S."/>
            <person name="Yamane H."/>
            <person name="Yoshiki S."/>
            <person name="Yoshihara R."/>
            <person name="Yukawa K."/>
            <person name="Zhong H."/>
            <person name="Yano M."/>
            <person name="Yuan Q."/>
            <person name="Ouyang S."/>
            <person name="Liu J."/>
            <person name="Jones K.M."/>
            <person name="Gansberger K."/>
            <person name="Moffat K."/>
            <person name="Hill J."/>
            <person name="Bera J."/>
            <person name="Fadrosh D."/>
            <person name="Jin S."/>
            <person name="Johri S."/>
            <person name="Kim M."/>
            <person name="Overton L."/>
            <person name="Reardon M."/>
            <person name="Tsitrin T."/>
            <person name="Vuong H."/>
            <person name="Weaver B."/>
            <person name="Ciecko A."/>
            <person name="Tallon L."/>
            <person name="Jackson J."/>
            <person name="Pai G."/>
            <person name="Aken S.V."/>
            <person name="Utterback T."/>
            <person name="Reidmuller S."/>
            <person name="Feldblyum T."/>
            <person name="Hsiao J."/>
            <person name="Zismann V."/>
            <person name="Iobst S."/>
            <person name="de Vazeille A.R."/>
            <person name="Buell C.R."/>
            <person name="Ying K."/>
            <person name="Li Y."/>
            <person name="Lu T."/>
            <person name="Huang Y."/>
            <person name="Zhao Q."/>
            <person name="Feng Q."/>
            <person name="Zhang L."/>
            <person name="Zhu J."/>
            <person name="Weng Q."/>
            <person name="Mu J."/>
            <person name="Lu Y."/>
            <person name="Fan D."/>
            <person name="Liu Y."/>
            <person name="Guan J."/>
            <person name="Zhang Y."/>
            <person name="Yu S."/>
            <person name="Liu X."/>
            <person name="Zhang Y."/>
            <person name="Hong G."/>
            <person name="Han B."/>
            <person name="Choisne N."/>
            <person name="Demange N."/>
            <person name="Orjeda G."/>
            <person name="Samain S."/>
            <person name="Cattolico L."/>
            <person name="Pelletier E."/>
            <person name="Couloux A."/>
            <person name="Segurens B."/>
            <person name="Wincker P."/>
            <person name="D'Hont A."/>
            <person name="Scarpelli C."/>
            <person name="Weissenbach J."/>
            <person name="Salanoubat M."/>
            <person name="Quetier F."/>
            <person name="Yu Y."/>
            <person name="Kim H.R."/>
            <person name="Rambo T."/>
            <person name="Currie J."/>
            <person name="Collura K."/>
            <person name="Luo M."/>
            <person name="Yang T."/>
            <person name="Ammiraju J.S.S."/>
            <person name="Engler F."/>
            <person name="Soderlund C."/>
            <person name="Wing R.A."/>
            <person name="Palmer L.E."/>
            <person name="de la Bastide M."/>
            <person name="Spiegel L."/>
            <person name="Nascimento L."/>
            <person name="Zutavern T."/>
            <person name="O'Shaughnessy A."/>
            <person name="Dike S."/>
            <person name="Dedhia N."/>
            <person name="Preston R."/>
            <person name="Balija V."/>
            <person name="McCombie W.R."/>
            <person name="Chow T."/>
            <person name="Chen H."/>
            <person name="Chung M."/>
            <person name="Chen C."/>
            <person name="Shaw J."/>
            <person name="Wu H."/>
            <person name="Hsiao K."/>
            <person name="Chao Y."/>
            <person name="Chu M."/>
            <person name="Cheng C."/>
            <person name="Hour A."/>
            <person name="Lee P."/>
            <person name="Lin S."/>
            <person name="Lin Y."/>
            <person name="Liou J."/>
            <person name="Liu S."/>
            <person name="Hsing Y."/>
            <person name="Raghuvanshi S."/>
            <person name="Mohanty A."/>
            <person name="Bharti A.K."/>
            <person name="Gaur A."/>
            <person name="Gupta V."/>
            <person name="Kumar D."/>
            <person name="Ravi V."/>
            <person name="Vij S."/>
            <person name="Kapur A."/>
            <person name="Khurana P."/>
            <person name="Khurana P."/>
            <person name="Khurana J.P."/>
            <person name="Tyagi A.K."/>
            <person name="Gaikwad K."/>
            <person name="Singh A."/>
            <person name="Dalal V."/>
            <person name="Srivastava S."/>
            <person name="Dixit A."/>
            <person name="Pal A.K."/>
            <person name="Ghazi I.A."/>
            <person name="Yadav M."/>
            <person name="Pandit A."/>
            <person name="Bhargava A."/>
            <person name="Sureshbabu K."/>
            <person name="Batra K."/>
            <person name="Sharma T.R."/>
            <person name="Mohapatra T."/>
            <person name="Singh N.K."/>
            <person name="Messing J."/>
            <person name="Nelson A.B."/>
            <person name="Fuks G."/>
            <person name="Kavchok S."/>
            <person name="Keizer G."/>
            <person name="Linton E."/>
            <person name="Llaca V."/>
            <person name="Song R."/>
            <person name="Tanyolac B."/>
            <person name="Young S."/>
            <person name="Ho-Il K."/>
            <person name="Hahn J.H."/>
            <person name="Sangsakoo G."/>
            <person name="Vanavichit A."/>
            <person name="de Mattos Luiz.A.T."/>
            <person name="Zimmer P.D."/>
            <person name="Malone G."/>
            <person name="Dellagostin O."/>
            <person name="de Oliveira A.C."/>
            <person name="Bevan M."/>
            <person name="Bancroft I."/>
            <person name="Minx P."/>
            <person name="Cordum H."/>
            <person name="Wilson R."/>
            <person name="Cheng Z."/>
            <person name="Jin W."/>
            <person name="Jiang J."/>
            <person name="Leong S.A."/>
            <person name="Iwama H."/>
            <person name="Gojobori T."/>
            <person name="Itoh T."/>
            <person name="Niimura Y."/>
            <person name="Fujii Y."/>
            <person name="Habara T."/>
            <person name="Sakai H."/>
            <person name="Sato Y."/>
            <person name="Wilson G."/>
            <person name="Kumar K."/>
            <person name="McCouch S."/>
            <person name="Juretic N."/>
            <person name="Hoen D."/>
            <person name="Wright S."/>
            <person name="Bruskiewich R."/>
            <person name="Bureau T."/>
            <person name="Miyao A."/>
            <person name="Hirochika H."/>
            <person name="Nishikawa T."/>
            <person name="Kadowaki K."/>
            <person name="Sugiura M."/>
            <person name="Burr B."/>
            <person name="Sasaki T."/>
        </authorList>
    </citation>
    <scope>NUCLEOTIDE SEQUENCE [LARGE SCALE GENOMIC DNA]</scope>
    <source>
        <strain evidence="3">cv. Nipponbare</strain>
    </source>
</reference>
<name>Q8LMY4_ORYSJ</name>
<dbReference type="InterPro" id="IPR016024">
    <property type="entry name" value="ARM-type_fold"/>
</dbReference>
<feature type="compositionally biased region" description="Gly residues" evidence="1">
    <location>
        <begin position="29"/>
        <end position="38"/>
    </location>
</feature>
<dbReference type="SUPFAM" id="SSF48371">
    <property type="entry name" value="ARM repeat"/>
    <property type="match status" value="1"/>
</dbReference>
<evidence type="ECO:0000256" key="1">
    <source>
        <dbReference type="SAM" id="MobiDB-lite"/>
    </source>
</evidence>
<dbReference type="GO" id="GO:0007165">
    <property type="term" value="P:signal transduction"/>
    <property type="evidence" value="ECO:0007669"/>
    <property type="project" value="InterPro"/>
</dbReference>
<dbReference type="Proteomes" id="UP000000763">
    <property type="component" value="Chromosome 10"/>
</dbReference>